<accession>K5V5N5</accession>
<evidence type="ECO:0000313" key="1">
    <source>
        <dbReference type="EMBL" id="EKM57981.1"/>
    </source>
</evidence>
<dbReference type="RefSeq" id="XP_007393313.1">
    <property type="nucleotide sequence ID" value="XM_007393251.1"/>
</dbReference>
<gene>
    <name evidence="1" type="ORF">PHACADRAFT_251919</name>
</gene>
<dbReference type="HOGENOM" id="CLU_3107128_0_0_1"/>
<proteinExistence type="predicted"/>
<dbReference type="AlphaFoldDB" id="K5V5N5"/>
<reference evidence="1 2" key="1">
    <citation type="journal article" date="2012" name="BMC Genomics">
        <title>Comparative genomics of the white-rot fungi, Phanerochaete carnosa and P. chrysosporium, to elucidate the genetic basis of the distinct wood types they colonize.</title>
        <authorList>
            <person name="Suzuki H."/>
            <person name="MacDonald J."/>
            <person name="Syed K."/>
            <person name="Salamov A."/>
            <person name="Hori C."/>
            <person name="Aerts A."/>
            <person name="Henrissat B."/>
            <person name="Wiebenga A."/>
            <person name="vanKuyk P.A."/>
            <person name="Barry K."/>
            <person name="Lindquist E."/>
            <person name="LaButti K."/>
            <person name="Lapidus A."/>
            <person name="Lucas S."/>
            <person name="Coutinho P."/>
            <person name="Gong Y."/>
            <person name="Samejima M."/>
            <person name="Mahadevan R."/>
            <person name="Abou-Zaid M."/>
            <person name="de Vries R.P."/>
            <person name="Igarashi K."/>
            <person name="Yadav J.S."/>
            <person name="Grigoriev I.V."/>
            <person name="Master E.R."/>
        </authorList>
    </citation>
    <scope>NUCLEOTIDE SEQUENCE [LARGE SCALE GENOMIC DNA]</scope>
    <source>
        <strain evidence="1 2">HHB-10118-sp</strain>
    </source>
</reference>
<evidence type="ECO:0000313" key="2">
    <source>
        <dbReference type="Proteomes" id="UP000008370"/>
    </source>
</evidence>
<dbReference type="EMBL" id="JH930470">
    <property type="protein sequence ID" value="EKM57981.1"/>
    <property type="molecule type" value="Genomic_DNA"/>
</dbReference>
<dbReference type="Proteomes" id="UP000008370">
    <property type="component" value="Unassembled WGS sequence"/>
</dbReference>
<organism evidence="1 2">
    <name type="scientific">Phanerochaete carnosa (strain HHB-10118-sp)</name>
    <name type="common">White-rot fungus</name>
    <name type="synonym">Peniophora carnosa</name>
    <dbReference type="NCBI Taxonomy" id="650164"/>
    <lineage>
        <taxon>Eukaryota</taxon>
        <taxon>Fungi</taxon>
        <taxon>Dikarya</taxon>
        <taxon>Basidiomycota</taxon>
        <taxon>Agaricomycotina</taxon>
        <taxon>Agaricomycetes</taxon>
        <taxon>Polyporales</taxon>
        <taxon>Phanerochaetaceae</taxon>
        <taxon>Phanerochaete</taxon>
    </lineage>
</organism>
<dbReference type="InParanoid" id="K5V5N5"/>
<name>K5V5N5_PHACS</name>
<sequence>MSKLVKTAVGDIGPMHERSKKAGVHCIAYVAVIFPFYRRTFTPAASVLERK</sequence>
<dbReference type="KEGG" id="pco:PHACADRAFT_251919"/>
<protein>
    <submittedName>
        <fullName evidence="1">Uncharacterized protein</fullName>
    </submittedName>
</protein>
<dbReference type="GeneID" id="18915359"/>
<keyword evidence="2" id="KW-1185">Reference proteome</keyword>
<dbReference type="OrthoDB" id="3364132at2759"/>